<evidence type="ECO:0000313" key="3">
    <source>
        <dbReference type="Proteomes" id="UP000439522"/>
    </source>
</evidence>
<dbReference type="Pfam" id="PF13692">
    <property type="entry name" value="Glyco_trans_1_4"/>
    <property type="match status" value="1"/>
</dbReference>
<dbReference type="GO" id="GO:0016758">
    <property type="term" value="F:hexosyltransferase activity"/>
    <property type="evidence" value="ECO:0007669"/>
    <property type="project" value="TreeGrafter"/>
</dbReference>
<gene>
    <name evidence="2" type="ORF">GRI40_10045</name>
</gene>
<dbReference type="InterPro" id="IPR028098">
    <property type="entry name" value="Glyco_trans_4-like_N"/>
</dbReference>
<dbReference type="NCBIfam" id="TIGR04063">
    <property type="entry name" value="stp3"/>
    <property type="match status" value="1"/>
</dbReference>
<evidence type="ECO:0000259" key="1">
    <source>
        <dbReference type="Pfam" id="PF13579"/>
    </source>
</evidence>
<dbReference type="PANTHER" id="PTHR45947:SF3">
    <property type="entry name" value="SULFOQUINOVOSYL TRANSFERASE SQD2"/>
    <property type="match status" value="1"/>
</dbReference>
<dbReference type="Proteomes" id="UP000439522">
    <property type="component" value="Unassembled WGS sequence"/>
</dbReference>
<dbReference type="EMBL" id="WTZA01000001">
    <property type="protein sequence ID" value="MXO75557.1"/>
    <property type="molecule type" value="Genomic_DNA"/>
</dbReference>
<dbReference type="OrthoDB" id="9790710at2"/>
<evidence type="ECO:0000313" key="2">
    <source>
        <dbReference type="EMBL" id="MXO75557.1"/>
    </source>
</evidence>
<sequence length="410" mass="43547">MTRVLHVLDHSLPLHSGYTFRTRAIMKAQAALGLDVRGVTGLRHEAPGPAAAEVADGLLFHRTAGAAGGPPGLREWREVARLADTIGQVARDWRPDVLHAHSPALCGHAALQAGRALGIPVVYEIRAFWEDAAVGNGTGRAGSLRYRLTRALENAAVTQADAVFTICAGLRDDLVARGHAAGKIGLSPNGVDLSLFGDPPARDDALARRIGLGPGPVIGFIGSFYDYEGLDDLIDALPRLRQRHPDAALLLVGGGPMDTALRARAAASPAAQAIHFTGRVPHAEVERYYALIDVLAYPRKASRLTELVTPLKPLEAMAQGRIVAASDVGGHRELIAHGITGALFPPDDPAACADALADLVDNRADWPAMQGRARAHVAAHHDWAENVSRYLSVYRHLIVRRANGDLPAAA</sequence>
<proteinExistence type="predicted"/>
<dbReference type="InterPro" id="IPR050194">
    <property type="entry name" value="Glycosyltransferase_grp1"/>
</dbReference>
<dbReference type="Gene3D" id="3.40.50.2000">
    <property type="entry name" value="Glycogen Phosphorylase B"/>
    <property type="match status" value="2"/>
</dbReference>
<feature type="domain" description="Glycosyltransferase subfamily 4-like N-terminal" evidence="1">
    <location>
        <begin position="17"/>
        <end position="190"/>
    </location>
</feature>
<organism evidence="2 3">
    <name type="scientific">Tsuneonella aeria</name>
    <dbReference type="NCBI Taxonomy" id="1837929"/>
    <lineage>
        <taxon>Bacteria</taxon>
        <taxon>Pseudomonadati</taxon>
        <taxon>Pseudomonadota</taxon>
        <taxon>Alphaproteobacteria</taxon>
        <taxon>Sphingomonadales</taxon>
        <taxon>Erythrobacteraceae</taxon>
        <taxon>Tsuneonella</taxon>
    </lineage>
</organism>
<dbReference type="InterPro" id="IPR024004">
    <property type="entry name" value="PEP-CTERM/XrtA_GlycosylTrfase"/>
</dbReference>
<keyword evidence="2" id="KW-0808">Transferase</keyword>
<dbReference type="SUPFAM" id="SSF53756">
    <property type="entry name" value="UDP-Glycosyltransferase/glycogen phosphorylase"/>
    <property type="match status" value="1"/>
</dbReference>
<comment type="caution">
    <text evidence="2">The sequence shown here is derived from an EMBL/GenBank/DDBJ whole genome shotgun (WGS) entry which is preliminary data.</text>
</comment>
<reference evidence="2 3" key="1">
    <citation type="submission" date="2019-12" db="EMBL/GenBank/DDBJ databases">
        <title>Genomic-based taxomic classification of the family Erythrobacteraceae.</title>
        <authorList>
            <person name="Xu L."/>
        </authorList>
    </citation>
    <scope>NUCLEOTIDE SEQUENCE [LARGE SCALE GENOMIC DNA]</scope>
    <source>
        <strain evidence="2 3">100921-2</strain>
    </source>
</reference>
<keyword evidence="3" id="KW-1185">Reference proteome</keyword>
<dbReference type="RefSeq" id="WP_160611189.1">
    <property type="nucleotide sequence ID" value="NZ_WTZA01000001.1"/>
</dbReference>
<protein>
    <submittedName>
        <fullName evidence="2">Glycosyltransferase, exosortase A system-associated</fullName>
    </submittedName>
</protein>
<accession>A0A6I4TG19</accession>
<name>A0A6I4TG19_9SPHN</name>
<dbReference type="PANTHER" id="PTHR45947">
    <property type="entry name" value="SULFOQUINOVOSYL TRANSFERASE SQD2"/>
    <property type="match status" value="1"/>
</dbReference>
<dbReference type="AlphaFoldDB" id="A0A6I4TG19"/>
<dbReference type="Pfam" id="PF13579">
    <property type="entry name" value="Glyco_trans_4_4"/>
    <property type="match status" value="1"/>
</dbReference>
<dbReference type="CDD" id="cd03794">
    <property type="entry name" value="GT4_WbuB-like"/>
    <property type="match status" value="1"/>
</dbReference>